<dbReference type="Pfam" id="PF04471">
    <property type="entry name" value="Mrr_cat"/>
    <property type="match status" value="1"/>
</dbReference>
<proteinExistence type="predicted"/>
<organism evidence="3 4">
    <name type="scientific">Deinobacterium chartae</name>
    <dbReference type="NCBI Taxonomy" id="521158"/>
    <lineage>
        <taxon>Bacteria</taxon>
        <taxon>Thermotogati</taxon>
        <taxon>Deinococcota</taxon>
        <taxon>Deinococci</taxon>
        <taxon>Deinococcales</taxon>
        <taxon>Deinococcaceae</taxon>
        <taxon>Deinobacterium</taxon>
    </lineage>
</organism>
<dbReference type="Gene3D" id="1.10.10.10">
    <property type="entry name" value="Winged helix-like DNA-binding domain superfamily/Winged helix DNA-binding domain"/>
    <property type="match status" value="1"/>
</dbReference>
<sequence length="288" mass="31931">MLQYAADGQEKNLREMYDDVAAALQLTDEDRRQLLPSRKQLTYHNRAGWAKTYLLKAGLVENAGRGRYRITETGRQVLAQRPERLTRRDLMRYGDFVAFVGAVPPDSGPPETIPAEEATPDDTLERLHQTLRDQLAQDLLEAVRSAAPAFFEQLVVDLLVAMGYGGTVRDAGRAIGRSGDGGIDGIIKQDRLGLENIYVQAKRWSGNVGSPEVRNFAGSLQYHKATRGVLITTSDFSQGARETARHLGGTLLVSGEELAQLMIDHGVGVTTAVVYEVKRLDRDYFERD</sequence>
<dbReference type="InterPro" id="IPR036388">
    <property type="entry name" value="WH-like_DNA-bd_sf"/>
</dbReference>
<dbReference type="AlphaFoldDB" id="A0A841HXH3"/>
<evidence type="ECO:0000259" key="2">
    <source>
        <dbReference type="Pfam" id="PF14338"/>
    </source>
</evidence>
<dbReference type="GO" id="GO:0003677">
    <property type="term" value="F:DNA binding"/>
    <property type="evidence" value="ECO:0007669"/>
    <property type="project" value="InterPro"/>
</dbReference>
<dbReference type="InterPro" id="IPR011856">
    <property type="entry name" value="tRNA_endonuc-like_dom_sf"/>
</dbReference>
<feature type="domain" description="Restriction system protein Mrr-like N-terminal" evidence="2">
    <location>
        <begin position="1"/>
        <end position="79"/>
    </location>
</feature>
<dbReference type="PANTHER" id="PTHR30015">
    <property type="entry name" value="MRR RESTRICTION SYSTEM PROTEIN"/>
    <property type="match status" value="1"/>
</dbReference>
<reference evidence="3 4" key="1">
    <citation type="submission" date="2020-08" db="EMBL/GenBank/DDBJ databases">
        <title>Genomic Encyclopedia of Type Strains, Phase IV (KMG-IV): sequencing the most valuable type-strain genomes for metagenomic binning, comparative biology and taxonomic classification.</title>
        <authorList>
            <person name="Goeker M."/>
        </authorList>
    </citation>
    <scope>NUCLEOTIDE SEQUENCE [LARGE SCALE GENOMIC DNA]</scope>
    <source>
        <strain evidence="3 4">DSM 21458</strain>
    </source>
</reference>
<dbReference type="InterPro" id="IPR007560">
    <property type="entry name" value="Restrct_endonuc_IV_Mrr"/>
</dbReference>
<keyword evidence="4" id="KW-1185">Reference proteome</keyword>
<dbReference type="Gene3D" id="3.40.1350.10">
    <property type="match status" value="1"/>
</dbReference>
<evidence type="ECO:0000259" key="1">
    <source>
        <dbReference type="Pfam" id="PF04471"/>
    </source>
</evidence>
<dbReference type="GO" id="GO:0015666">
    <property type="term" value="F:restriction endodeoxyribonuclease activity"/>
    <property type="evidence" value="ECO:0007669"/>
    <property type="project" value="TreeGrafter"/>
</dbReference>
<dbReference type="Pfam" id="PF14338">
    <property type="entry name" value="Mrr_N"/>
    <property type="match status" value="1"/>
</dbReference>
<gene>
    <name evidence="3" type="ORF">HNR42_001532</name>
</gene>
<dbReference type="InterPro" id="IPR011335">
    <property type="entry name" value="Restrct_endonuc-II-like"/>
</dbReference>
<evidence type="ECO:0000313" key="4">
    <source>
        <dbReference type="Proteomes" id="UP000569951"/>
    </source>
</evidence>
<dbReference type="InterPro" id="IPR025745">
    <property type="entry name" value="Mrr-like_N_dom"/>
</dbReference>
<dbReference type="GO" id="GO:0009307">
    <property type="term" value="P:DNA restriction-modification system"/>
    <property type="evidence" value="ECO:0007669"/>
    <property type="project" value="InterPro"/>
</dbReference>
<comment type="caution">
    <text evidence="3">The sequence shown here is derived from an EMBL/GenBank/DDBJ whole genome shotgun (WGS) entry which is preliminary data.</text>
</comment>
<dbReference type="SUPFAM" id="SSF52980">
    <property type="entry name" value="Restriction endonuclease-like"/>
    <property type="match status" value="1"/>
</dbReference>
<evidence type="ECO:0000313" key="3">
    <source>
        <dbReference type="EMBL" id="MBB6098107.1"/>
    </source>
</evidence>
<dbReference type="Proteomes" id="UP000569951">
    <property type="component" value="Unassembled WGS sequence"/>
</dbReference>
<feature type="domain" description="Restriction endonuclease type IV Mrr" evidence="1">
    <location>
        <begin position="144"/>
        <end position="262"/>
    </location>
</feature>
<dbReference type="EMBL" id="JACHHG010000005">
    <property type="protein sequence ID" value="MBB6098107.1"/>
    <property type="molecule type" value="Genomic_DNA"/>
</dbReference>
<protein>
    <submittedName>
        <fullName evidence="3">Restriction system protein</fullName>
    </submittedName>
</protein>
<accession>A0A841HXH3</accession>
<dbReference type="InterPro" id="IPR052906">
    <property type="entry name" value="Type_IV_Methyl-Rstrct_Enzyme"/>
</dbReference>
<name>A0A841HXH3_9DEIO</name>
<dbReference type="PANTHER" id="PTHR30015:SF7">
    <property type="entry name" value="TYPE IV METHYL-DIRECTED RESTRICTION ENZYME ECOKMRR"/>
    <property type="match status" value="1"/>
</dbReference>